<sequence length="183" mass="20646">MASPALFIVKANGAPCSSGHRRTARCDDVDNIPWVHSLERSTWQYSLDRQARLCFTCKKAKIHGFLACEADTCLPIETSIPGQYVEVRMVGTSSQQQNAKVMDESMLGQAQLHRLTRRVVSVGPDPFEAEQYHPILADKFDDDGELDTFSSRRIAQQVDQLAQHVTFLTFEDDAEMLRQTPIF</sequence>
<evidence type="ECO:0000313" key="1">
    <source>
        <dbReference type="EMBL" id="KAI9910957.1"/>
    </source>
</evidence>
<evidence type="ECO:0000313" key="2">
    <source>
        <dbReference type="Proteomes" id="UP001163321"/>
    </source>
</evidence>
<organism evidence="1 2">
    <name type="scientific">Peronosclerospora sorghi</name>
    <dbReference type="NCBI Taxonomy" id="230839"/>
    <lineage>
        <taxon>Eukaryota</taxon>
        <taxon>Sar</taxon>
        <taxon>Stramenopiles</taxon>
        <taxon>Oomycota</taxon>
        <taxon>Peronosporomycetes</taxon>
        <taxon>Peronosporales</taxon>
        <taxon>Peronosporaceae</taxon>
        <taxon>Peronosclerospora</taxon>
    </lineage>
</organism>
<comment type="caution">
    <text evidence="1">The sequence shown here is derived from an EMBL/GenBank/DDBJ whole genome shotgun (WGS) entry which is preliminary data.</text>
</comment>
<name>A0ACC0VWS3_9STRA</name>
<reference evidence="1 2" key="1">
    <citation type="journal article" date="2022" name="bioRxiv">
        <title>The genome of the oomycete Peronosclerospora sorghi, a cosmopolitan pathogen of maize and sorghum, is inflated with dispersed pseudogenes.</title>
        <authorList>
            <person name="Fletcher K."/>
            <person name="Martin F."/>
            <person name="Isakeit T."/>
            <person name="Cavanaugh K."/>
            <person name="Magill C."/>
            <person name="Michelmore R."/>
        </authorList>
    </citation>
    <scope>NUCLEOTIDE SEQUENCE [LARGE SCALE GENOMIC DNA]</scope>
    <source>
        <strain evidence="1">P6</strain>
    </source>
</reference>
<accession>A0ACC0VWS3</accession>
<dbReference type="EMBL" id="CM047585">
    <property type="protein sequence ID" value="KAI9910957.1"/>
    <property type="molecule type" value="Genomic_DNA"/>
</dbReference>
<gene>
    <name evidence="1" type="ORF">PsorP6_011166</name>
</gene>
<dbReference type="Proteomes" id="UP001163321">
    <property type="component" value="Chromosome 6"/>
</dbReference>
<proteinExistence type="predicted"/>
<protein>
    <submittedName>
        <fullName evidence="1">Uncharacterized protein</fullName>
    </submittedName>
</protein>
<keyword evidence="2" id="KW-1185">Reference proteome</keyword>